<evidence type="ECO:0000313" key="2">
    <source>
        <dbReference type="Proteomes" id="UP000053669"/>
    </source>
</evidence>
<dbReference type="AlphaFoldDB" id="A0A101RTF4"/>
<dbReference type="InterPro" id="IPR045754">
    <property type="entry name" value="DUF6182"/>
</dbReference>
<dbReference type="Pfam" id="PF19680">
    <property type="entry name" value="DUF6182"/>
    <property type="match status" value="1"/>
</dbReference>
<reference evidence="1 2" key="1">
    <citation type="submission" date="2015-10" db="EMBL/GenBank/DDBJ databases">
        <title>Draft genome sequence of Streptomyces canus DSM 40017, type strain for the species Streptomyces canus.</title>
        <authorList>
            <person name="Ruckert C."/>
            <person name="Winkler A."/>
            <person name="Kalinowski J."/>
            <person name="Kampfer P."/>
            <person name="Glaeser S."/>
        </authorList>
    </citation>
    <scope>NUCLEOTIDE SEQUENCE [LARGE SCALE GENOMIC DNA]</scope>
    <source>
        <strain evidence="1 2">DSM 40017</strain>
    </source>
</reference>
<organism evidence="1 2">
    <name type="scientific">Streptomyces canus</name>
    <dbReference type="NCBI Taxonomy" id="58343"/>
    <lineage>
        <taxon>Bacteria</taxon>
        <taxon>Bacillati</taxon>
        <taxon>Actinomycetota</taxon>
        <taxon>Actinomycetes</taxon>
        <taxon>Kitasatosporales</taxon>
        <taxon>Streptomycetaceae</taxon>
        <taxon>Streptomyces</taxon>
        <taxon>Streptomyces aurantiacus group</taxon>
    </lineage>
</organism>
<gene>
    <name evidence="1" type="ORF">AQJ46_36770</name>
</gene>
<protein>
    <submittedName>
        <fullName evidence="1">Uncharacterized protein</fullName>
    </submittedName>
</protein>
<dbReference type="Proteomes" id="UP000053669">
    <property type="component" value="Unassembled WGS sequence"/>
</dbReference>
<dbReference type="STRING" id="58343.AQJ46_36770"/>
<sequence length="242" mass="25279">MSTAANTRPLATDPLAPAALARLDAVQRGLRGGPAPPGLSVAVVVADLDPAAFLGGAADFALAIPEVLRDGWYRAFTRTVFLAGRPASVAPRHAYRHATPTADLAWYGPAPRRELAPLSRLLRAFRGPAPVEVPAGPLTVPVTGRPTGRVVDVSLATAGVSTGAYLVHVHHLISEAVLRGLVRPGDTLSVAHADTLDVTDFPAVLDPARAASVQTRITPGDTDPDRLRLYGVLTPTRDEGGR</sequence>
<dbReference type="EMBL" id="LMWU01000041">
    <property type="protein sequence ID" value="KUN61405.1"/>
    <property type="molecule type" value="Genomic_DNA"/>
</dbReference>
<name>A0A101RTF4_9ACTN</name>
<accession>A0A101RTF4</accession>
<proteinExistence type="predicted"/>
<dbReference type="RefSeq" id="WP_059209674.1">
    <property type="nucleotide sequence ID" value="NZ_KQ948669.1"/>
</dbReference>
<comment type="caution">
    <text evidence="1">The sequence shown here is derived from an EMBL/GenBank/DDBJ whole genome shotgun (WGS) entry which is preliminary data.</text>
</comment>
<evidence type="ECO:0000313" key="1">
    <source>
        <dbReference type="EMBL" id="KUN61405.1"/>
    </source>
</evidence>